<dbReference type="RefSeq" id="XP_060368195.1">
    <property type="nucleotide sequence ID" value="XM_060507585.1"/>
</dbReference>
<accession>A0AAD8UXD2</accession>
<evidence type="ECO:0000313" key="1">
    <source>
        <dbReference type="EMBL" id="KAK1728140.1"/>
    </source>
</evidence>
<proteinExistence type="predicted"/>
<reference evidence="1" key="1">
    <citation type="submission" date="2021-12" db="EMBL/GenBank/DDBJ databases">
        <title>Comparative genomics, transcriptomics and evolutionary studies reveal genomic signatures of adaptation to plant cell wall in hemibiotrophic fungi.</title>
        <authorList>
            <consortium name="DOE Joint Genome Institute"/>
            <person name="Baroncelli R."/>
            <person name="Diaz J.F."/>
            <person name="Benocci T."/>
            <person name="Peng M."/>
            <person name="Battaglia E."/>
            <person name="Haridas S."/>
            <person name="Andreopoulos W."/>
            <person name="Labutti K."/>
            <person name="Pangilinan J."/>
            <person name="Floch G.L."/>
            <person name="Makela M.R."/>
            <person name="Henrissat B."/>
            <person name="Grigoriev I.V."/>
            <person name="Crouch J.A."/>
            <person name="De Vries R.P."/>
            <person name="Sukno S.A."/>
            <person name="Thon M.R."/>
        </authorList>
    </citation>
    <scope>NUCLEOTIDE SEQUENCE</scope>
    <source>
        <strain evidence="1">CBS 112980</strain>
    </source>
</reference>
<dbReference type="EMBL" id="JAHMHS010000019">
    <property type="protein sequence ID" value="KAK1728140.1"/>
    <property type="molecule type" value="Genomic_DNA"/>
</dbReference>
<dbReference type="Proteomes" id="UP001244207">
    <property type="component" value="Unassembled WGS sequence"/>
</dbReference>
<sequence>MPMHRRCRVAIPPPSLPRQAYLTRHFHNSGLAPHQQLTSVFIILQATSNRLLDAEAIWPLPSPDTTWLLFGLLLRVSCLFA</sequence>
<comment type="caution">
    <text evidence="1">The sequence shown here is derived from an EMBL/GenBank/DDBJ whole genome shotgun (WGS) entry which is preliminary data.</text>
</comment>
<gene>
    <name evidence="1" type="ORF">BDZ83DRAFT_610375</name>
</gene>
<name>A0AAD8UXD2_GLOAC</name>
<dbReference type="GeneID" id="85391484"/>
<dbReference type="AlphaFoldDB" id="A0AAD8UXD2"/>
<evidence type="ECO:0000313" key="2">
    <source>
        <dbReference type="Proteomes" id="UP001244207"/>
    </source>
</evidence>
<organism evidence="1 2">
    <name type="scientific">Glomerella acutata</name>
    <name type="common">Colletotrichum acutatum</name>
    <dbReference type="NCBI Taxonomy" id="27357"/>
    <lineage>
        <taxon>Eukaryota</taxon>
        <taxon>Fungi</taxon>
        <taxon>Dikarya</taxon>
        <taxon>Ascomycota</taxon>
        <taxon>Pezizomycotina</taxon>
        <taxon>Sordariomycetes</taxon>
        <taxon>Hypocreomycetidae</taxon>
        <taxon>Glomerellales</taxon>
        <taxon>Glomerellaceae</taxon>
        <taxon>Colletotrichum</taxon>
        <taxon>Colletotrichum acutatum species complex</taxon>
    </lineage>
</organism>
<protein>
    <submittedName>
        <fullName evidence="1">Uncharacterized protein</fullName>
    </submittedName>
</protein>
<keyword evidence="2" id="KW-1185">Reference proteome</keyword>